<proteinExistence type="predicted"/>
<dbReference type="Proteomes" id="UP000035548">
    <property type="component" value="Chromosome"/>
</dbReference>
<keyword evidence="12" id="KW-0378">Hydrolase</keyword>
<dbReference type="OrthoDB" id="9802264at2"/>
<dbReference type="PATRIC" id="fig|1072256.5.peg.1634"/>
<dbReference type="InterPro" id="IPR017871">
    <property type="entry name" value="ABC_transporter-like_CS"/>
</dbReference>
<dbReference type="SUPFAM" id="SSF50331">
    <property type="entry name" value="MOP-like"/>
    <property type="match status" value="1"/>
</dbReference>
<organism evidence="12 13">
    <name type="scientific">Corynebacterium uterequi</name>
    <dbReference type="NCBI Taxonomy" id="1072256"/>
    <lineage>
        <taxon>Bacteria</taxon>
        <taxon>Bacillati</taxon>
        <taxon>Actinomycetota</taxon>
        <taxon>Actinomycetes</taxon>
        <taxon>Mycobacteriales</taxon>
        <taxon>Corynebacteriaceae</taxon>
        <taxon>Corynebacterium</taxon>
    </lineage>
</organism>
<dbReference type="Gene3D" id="2.40.50.100">
    <property type="match status" value="1"/>
</dbReference>
<evidence type="ECO:0000256" key="2">
    <source>
        <dbReference type="ARBA" id="ARBA00022448"/>
    </source>
</evidence>
<dbReference type="PROSITE" id="PS00211">
    <property type="entry name" value="ABC_TRANSPORTER_1"/>
    <property type="match status" value="1"/>
</dbReference>
<dbReference type="PANTHER" id="PTHR43875">
    <property type="entry name" value="MALTODEXTRIN IMPORT ATP-BINDING PROTEIN MSMX"/>
    <property type="match status" value="1"/>
</dbReference>
<dbReference type="FunFam" id="3.40.50.300:FF:000042">
    <property type="entry name" value="Maltose/maltodextrin ABC transporter, ATP-binding protein"/>
    <property type="match status" value="1"/>
</dbReference>
<keyword evidence="4" id="KW-0067">ATP-binding</keyword>
<evidence type="ECO:0000256" key="8">
    <source>
        <dbReference type="ARBA" id="ARBA00072105"/>
    </source>
</evidence>
<evidence type="ECO:0000256" key="7">
    <source>
        <dbReference type="ARBA" id="ARBA00063658"/>
    </source>
</evidence>
<comment type="catalytic activity">
    <reaction evidence="5">
        <text>alpha,alpha-trehalose(out) + ATP + H2O = alpha,alpha-trehalose(in) + ADP + phosphate + H(+)</text>
        <dbReference type="Rhea" id="RHEA:75203"/>
        <dbReference type="ChEBI" id="CHEBI:15377"/>
        <dbReference type="ChEBI" id="CHEBI:15378"/>
        <dbReference type="ChEBI" id="CHEBI:16551"/>
        <dbReference type="ChEBI" id="CHEBI:30616"/>
        <dbReference type="ChEBI" id="CHEBI:43474"/>
        <dbReference type="ChEBI" id="CHEBI:456216"/>
    </reaction>
</comment>
<comment type="function">
    <text evidence="6">Part of the ABC transporter complex LpqY-SugA-SugB-SugC, which is highly specific for uptake of trehalose. Involved in the recycling of extracellular trehalose released from trehalose-containing molecules synthesized by M.tuberculosis. Trehalose uptake is essential for virulence. Responsible for energy coupling to the transport system.</text>
</comment>
<dbReference type="GO" id="GO:0055052">
    <property type="term" value="C:ATP-binding cassette (ABC) transporter complex, substrate-binding subunit-containing"/>
    <property type="evidence" value="ECO:0007669"/>
    <property type="project" value="TreeGrafter"/>
</dbReference>
<dbReference type="RefSeq" id="WP_047260013.1">
    <property type="nucleotide sequence ID" value="NZ_CP011546.1"/>
</dbReference>
<dbReference type="EMBL" id="CP011546">
    <property type="protein sequence ID" value="AKK11640.1"/>
    <property type="molecule type" value="Genomic_DNA"/>
</dbReference>
<reference evidence="13" key="2">
    <citation type="submission" date="2015-05" db="EMBL/GenBank/DDBJ databases">
        <title>Complete genome sequence of Corynebacterium uterequi DSM 45634, isolated from the uterus of a maiden mare.</title>
        <authorList>
            <person name="Ruckert C."/>
            <person name="Albersmeier A."/>
            <person name="Winkler A."/>
            <person name="Tauch A."/>
        </authorList>
    </citation>
    <scope>NUCLEOTIDE SEQUENCE [LARGE SCALE GENOMIC DNA]</scope>
    <source>
        <strain evidence="13">DSM 45634</strain>
    </source>
</reference>
<gene>
    <name evidence="12" type="primary">ugpC2</name>
    <name evidence="12" type="ORF">CUTER_08275</name>
</gene>
<dbReference type="GO" id="GO:0008643">
    <property type="term" value="P:carbohydrate transport"/>
    <property type="evidence" value="ECO:0007669"/>
    <property type="project" value="InterPro"/>
</dbReference>
<evidence type="ECO:0000256" key="10">
    <source>
        <dbReference type="ARBA" id="ARBA00082626"/>
    </source>
</evidence>
<dbReference type="STRING" id="1072256.CUTER_08275"/>
<dbReference type="InterPro" id="IPR040582">
    <property type="entry name" value="OB_MalK-like"/>
</dbReference>
<dbReference type="PANTHER" id="PTHR43875:SF1">
    <property type="entry name" value="OSMOPROTECTIVE COMPOUNDS UPTAKE ATP-BINDING PROTEIN GGTA"/>
    <property type="match status" value="1"/>
</dbReference>
<dbReference type="InterPro" id="IPR003593">
    <property type="entry name" value="AAA+_ATPase"/>
</dbReference>
<reference evidence="12 13" key="1">
    <citation type="journal article" date="2015" name="Genome Announc.">
        <title>Virulence Factor Genes Detected in the Complete Genome Sequence of Corynebacterium uterequi DSM 45634, Isolated from the Uterus of a Maiden Mare.</title>
        <authorList>
            <person name="Ruckert C."/>
            <person name="Kriete M."/>
            <person name="Jaenicke S."/>
            <person name="Winkler A."/>
            <person name="Tauch A."/>
        </authorList>
    </citation>
    <scope>NUCLEOTIDE SEQUENCE [LARGE SCALE GENOMIC DNA]</scope>
    <source>
        <strain evidence="12 13">DSM 45634</strain>
    </source>
</reference>
<comment type="subunit">
    <text evidence="7">Monomer. Homodimerizes in the presence of ATP. The complex is composed of two ATP-binding proteins (SugC), two transmembrane proteins (SugA and SugB) and a solute-binding protein (LpqY).</text>
</comment>
<dbReference type="GO" id="GO:0005524">
    <property type="term" value="F:ATP binding"/>
    <property type="evidence" value="ECO:0007669"/>
    <property type="project" value="UniProtKB-KW"/>
</dbReference>
<dbReference type="Pfam" id="PF17912">
    <property type="entry name" value="OB_MalK"/>
    <property type="match status" value="1"/>
</dbReference>
<accession>A0A0G3HFY8</accession>
<dbReference type="PROSITE" id="PS50893">
    <property type="entry name" value="ABC_TRANSPORTER_2"/>
    <property type="match status" value="1"/>
</dbReference>
<dbReference type="GO" id="GO:0016887">
    <property type="term" value="F:ATP hydrolysis activity"/>
    <property type="evidence" value="ECO:0007669"/>
    <property type="project" value="InterPro"/>
</dbReference>
<evidence type="ECO:0000256" key="5">
    <source>
        <dbReference type="ARBA" id="ARBA00050305"/>
    </source>
</evidence>
<dbReference type="AlphaFoldDB" id="A0A0G3HFY8"/>
<evidence type="ECO:0000256" key="3">
    <source>
        <dbReference type="ARBA" id="ARBA00022741"/>
    </source>
</evidence>
<dbReference type="KEGG" id="cut:CUTER_08275"/>
<sequence length="360" mass="39415">MARIIFDKASLHYPGNPRPTINEMDLEVRDGEFIAVVGPSGSGKSTTLRMVAGLERLTGGEIYIGDDKASELEPAKRDVAMVFQSYALYPHMTVAENMAFALKMQKVPKAEQQRRVAEASRLLDLDAYLDRLPKALSGGQRQRVAMGRAIVRDPRVFLMDEPLSNLDAKLRVSTRSEISQLQRRLGTTMLYVTHDQTEAMTMADRIAVLEGGNMQQVGSPEELYHHPANTFVASFIGSPAMNMVTGTAVGNEIHIGHIVLPCPPLTEAPTTDNVIVGMRPESFELVGEADADTAAHVEFLENFGSDKFLHLSIEGLAGLGDFVVRVPSVANVQAGDHIHIRVDRTTLHIFDASTTERIVA</sequence>
<name>A0A0G3HFY8_9CORY</name>
<dbReference type="GO" id="GO:0140359">
    <property type="term" value="F:ABC-type transporter activity"/>
    <property type="evidence" value="ECO:0007669"/>
    <property type="project" value="InterPro"/>
</dbReference>
<dbReference type="Pfam" id="PF00005">
    <property type="entry name" value="ABC_tran"/>
    <property type="match status" value="1"/>
</dbReference>
<feature type="domain" description="ABC transporter" evidence="11">
    <location>
        <begin position="6"/>
        <end position="236"/>
    </location>
</feature>
<keyword evidence="13" id="KW-1185">Reference proteome</keyword>
<evidence type="ECO:0000256" key="6">
    <source>
        <dbReference type="ARBA" id="ARBA00056091"/>
    </source>
</evidence>
<dbReference type="Gene3D" id="2.40.50.140">
    <property type="entry name" value="Nucleic acid-binding proteins"/>
    <property type="match status" value="1"/>
</dbReference>
<evidence type="ECO:0000256" key="1">
    <source>
        <dbReference type="ARBA" id="ARBA00004515"/>
    </source>
</evidence>
<evidence type="ECO:0000256" key="4">
    <source>
        <dbReference type="ARBA" id="ARBA00022840"/>
    </source>
</evidence>
<dbReference type="Gene3D" id="3.40.50.300">
    <property type="entry name" value="P-loop containing nucleotide triphosphate hydrolases"/>
    <property type="match status" value="1"/>
</dbReference>
<keyword evidence="2" id="KW-0813">Transport</keyword>
<evidence type="ECO:0000259" key="11">
    <source>
        <dbReference type="PROSITE" id="PS50893"/>
    </source>
</evidence>
<keyword evidence="3" id="KW-0547">Nucleotide-binding</keyword>
<dbReference type="CDD" id="cd03301">
    <property type="entry name" value="ABC_MalK_N"/>
    <property type="match status" value="1"/>
</dbReference>
<evidence type="ECO:0000313" key="13">
    <source>
        <dbReference type="Proteomes" id="UP000035548"/>
    </source>
</evidence>
<protein>
    <recommendedName>
        <fullName evidence="8">Trehalose import ATP-binding protein SugC</fullName>
    </recommendedName>
    <alternativeName>
        <fullName evidence="10">Nucleotide-binding domain of SugABC transporter</fullName>
    </alternativeName>
    <alternativeName>
        <fullName evidence="9">SugABC transporter ATPase SugC</fullName>
    </alternativeName>
</protein>
<dbReference type="InterPro" id="IPR008995">
    <property type="entry name" value="Mo/tungstate-bd_C_term_dom"/>
</dbReference>
<keyword evidence="12" id="KW-0762">Sugar transport</keyword>
<evidence type="ECO:0000256" key="9">
    <source>
        <dbReference type="ARBA" id="ARBA00080647"/>
    </source>
</evidence>
<evidence type="ECO:0000313" key="12">
    <source>
        <dbReference type="EMBL" id="AKK11640.1"/>
    </source>
</evidence>
<dbReference type="SMART" id="SM00382">
    <property type="entry name" value="AAA"/>
    <property type="match status" value="1"/>
</dbReference>
<dbReference type="InterPro" id="IPR027417">
    <property type="entry name" value="P-loop_NTPase"/>
</dbReference>
<dbReference type="SUPFAM" id="SSF52540">
    <property type="entry name" value="P-loop containing nucleoside triphosphate hydrolases"/>
    <property type="match status" value="1"/>
</dbReference>
<dbReference type="InterPro" id="IPR003439">
    <property type="entry name" value="ABC_transporter-like_ATP-bd"/>
</dbReference>
<dbReference type="InterPro" id="IPR012340">
    <property type="entry name" value="NA-bd_OB-fold"/>
</dbReference>
<comment type="subcellular location">
    <subcellularLocation>
        <location evidence="1">Cell inner membrane</location>
        <topology evidence="1">Peripheral membrane protein</topology>
        <orientation evidence="1">Cytoplasmic side</orientation>
    </subcellularLocation>
</comment>
<dbReference type="NCBIfam" id="NF008653">
    <property type="entry name" value="PRK11650.1"/>
    <property type="match status" value="1"/>
</dbReference>
<dbReference type="InterPro" id="IPR015855">
    <property type="entry name" value="ABC_transpr_MalK-like"/>
</dbReference>
<dbReference type="InterPro" id="IPR047641">
    <property type="entry name" value="ABC_transpr_MalK/UgpC-like"/>
</dbReference>